<sequence length="234" mass="26732">MIKNMKNRCPILCLIVSLFIIFSCSDRIDNYTAPSSSFSGRIIDKETGKQIQGQQPDGARIRMYEGGKFNAKDPIDFWVMQEGNFVNKALFDGTYKVIAEGPFEKSDTLSLQLQNAAKYDFKVIPFLNLTIDILEKKESSVVVKYRISQSAAKRKIQRRALLISNRPYVDINNYINQSPFINTNDISDSDLTEKDFITEITGLSKGVQYYIRSGARCNNSNSYYNYSEILSFRL</sequence>
<evidence type="ECO:0000256" key="1">
    <source>
        <dbReference type="SAM" id="SignalP"/>
    </source>
</evidence>
<dbReference type="Proteomes" id="UP000236594">
    <property type="component" value="Unassembled WGS sequence"/>
</dbReference>
<keyword evidence="1" id="KW-0732">Signal</keyword>
<proteinExistence type="predicted"/>
<dbReference type="EMBL" id="PPED02000001">
    <property type="protein sequence ID" value="PWN71321.1"/>
    <property type="molecule type" value="Genomic_DNA"/>
</dbReference>
<dbReference type="Gene3D" id="2.60.40.2060">
    <property type="match status" value="1"/>
</dbReference>
<feature type="domain" description="DUF3823" evidence="2">
    <location>
        <begin position="37"/>
        <end position="124"/>
    </location>
</feature>
<dbReference type="AlphaFoldDB" id="A0A316XBW1"/>
<dbReference type="Pfam" id="PF18003">
    <property type="entry name" value="DUF3823_C"/>
    <property type="match status" value="1"/>
</dbReference>
<dbReference type="InterPro" id="IPR024278">
    <property type="entry name" value="DUF3823_N"/>
</dbReference>
<evidence type="ECO:0000313" key="4">
    <source>
        <dbReference type="EMBL" id="PWN71321.1"/>
    </source>
</evidence>
<protein>
    <recommendedName>
        <fullName evidence="6">DUF3823 domain-containing protein</fullName>
    </recommendedName>
</protein>
<reference evidence="4 5" key="1">
    <citation type="submission" date="2018-04" db="EMBL/GenBank/DDBJ databases">
        <title>Draft Genome Sequence of Phosphate-Solubilizing Chryseobacterium sp. ISE14 that is a Biocontrol and Plant Growth-Promoting Rhizobacterium Isolated from Cucumber.</title>
        <authorList>
            <person name="Jeong J.-J."/>
            <person name="Sang M.K."/>
            <person name="Choi I.-G."/>
            <person name="Kim K.D."/>
        </authorList>
    </citation>
    <scope>NUCLEOTIDE SEQUENCE [LARGE SCALE GENOMIC DNA]</scope>
    <source>
        <strain evidence="4 5">ISE14</strain>
    </source>
</reference>
<dbReference type="InterPro" id="IPR041186">
    <property type="entry name" value="DUF3823_C"/>
</dbReference>
<evidence type="ECO:0000259" key="2">
    <source>
        <dbReference type="Pfam" id="PF12866"/>
    </source>
</evidence>
<dbReference type="Pfam" id="PF12866">
    <property type="entry name" value="DUF3823"/>
    <property type="match status" value="1"/>
</dbReference>
<feature type="signal peptide" evidence="1">
    <location>
        <begin position="1"/>
        <end position="28"/>
    </location>
</feature>
<name>A0A316XBW1_9FLAO</name>
<dbReference type="PROSITE" id="PS51257">
    <property type="entry name" value="PROKAR_LIPOPROTEIN"/>
    <property type="match status" value="1"/>
</dbReference>
<feature type="chain" id="PRO_5016366153" description="DUF3823 domain-containing protein" evidence="1">
    <location>
        <begin position="29"/>
        <end position="234"/>
    </location>
</feature>
<dbReference type="OrthoDB" id="1433240at2"/>
<evidence type="ECO:0000259" key="3">
    <source>
        <dbReference type="Pfam" id="PF18003"/>
    </source>
</evidence>
<evidence type="ECO:0000313" key="5">
    <source>
        <dbReference type="Proteomes" id="UP000236594"/>
    </source>
</evidence>
<dbReference type="Gene3D" id="2.60.40.1120">
    <property type="entry name" value="Carboxypeptidase-like, regulatory domain"/>
    <property type="match status" value="1"/>
</dbReference>
<organism evidence="4 5">
    <name type="scientific">Chryseobacterium phosphatilyticum</name>
    <dbReference type="NCBI Taxonomy" id="475075"/>
    <lineage>
        <taxon>Bacteria</taxon>
        <taxon>Pseudomonadati</taxon>
        <taxon>Bacteroidota</taxon>
        <taxon>Flavobacteriia</taxon>
        <taxon>Flavobacteriales</taxon>
        <taxon>Weeksellaceae</taxon>
        <taxon>Chryseobacterium group</taxon>
        <taxon>Chryseobacterium</taxon>
    </lineage>
</organism>
<keyword evidence="5" id="KW-1185">Reference proteome</keyword>
<evidence type="ECO:0008006" key="6">
    <source>
        <dbReference type="Google" id="ProtNLM"/>
    </source>
</evidence>
<feature type="domain" description="DUF3823" evidence="3">
    <location>
        <begin position="135"/>
        <end position="229"/>
    </location>
</feature>
<gene>
    <name evidence="4" type="ORF">C1631_001485</name>
</gene>
<accession>A0A316XBW1</accession>
<comment type="caution">
    <text evidence="4">The sequence shown here is derived from an EMBL/GenBank/DDBJ whole genome shotgun (WGS) entry which is preliminary data.</text>
</comment>